<feature type="transmembrane region" description="Helical" evidence="2">
    <location>
        <begin position="15"/>
        <end position="37"/>
    </location>
</feature>
<dbReference type="EMBL" id="CP116341">
    <property type="protein sequence ID" value="WOV84451.1"/>
    <property type="molecule type" value="Genomic_DNA"/>
</dbReference>
<evidence type="ECO:0008006" key="5">
    <source>
        <dbReference type="Google" id="ProtNLM"/>
    </source>
</evidence>
<keyword evidence="2" id="KW-0812">Transmembrane</keyword>
<accession>A0ABZ0KW93</accession>
<organism evidence="3 4">
    <name type="scientific">Sporosarcina jeotgali</name>
    <dbReference type="NCBI Taxonomy" id="3020056"/>
    <lineage>
        <taxon>Bacteria</taxon>
        <taxon>Bacillati</taxon>
        <taxon>Bacillota</taxon>
        <taxon>Bacilli</taxon>
        <taxon>Bacillales</taxon>
        <taxon>Caryophanaceae</taxon>
        <taxon>Sporosarcina</taxon>
    </lineage>
</organism>
<evidence type="ECO:0000313" key="3">
    <source>
        <dbReference type="EMBL" id="WOV84451.1"/>
    </source>
</evidence>
<keyword evidence="2" id="KW-0472">Membrane</keyword>
<keyword evidence="4" id="KW-1185">Reference proteome</keyword>
<sequence>MRSEHSIVYGTEKNWIILIELVTVTLLFVFAASYQLLNLEWIGTLLALTAFLFGIRYGIGYSLVTITGGIGLHLFYATQAGSNPLNLLHEPGFVRFAISIFVIGLLSGAFRTSLNKRYQSLFHEKEDLQQEYEQSRQALTASQDANNHLKKKIVENETNLATIYAITNLLNRGHSEKILNEAIRIIQDHYRAEVYGIYHVDHSNKVWRLKVHRSSGEEQMPPSYFYEDHPFLFKKVLTQKELYMRSIDNPDSSGPLICAPIYTGTAVKYVLVIRKVDSFRVTPDGLETLKWILRFVADPLTVALQKEQVRREKVLVPGTPFYTTSYYSDMLAIHQERKHRFNQPYSSFTVSLPKKPLNMNKLFDLLRDELREMDIISWNPSSYQLLFLLPSTDVKYSDGIQTRIANSLLKGVV</sequence>
<feature type="transmembrane region" description="Helical" evidence="2">
    <location>
        <begin position="44"/>
        <end position="72"/>
    </location>
</feature>
<name>A0ABZ0KW93_9BACL</name>
<gene>
    <name evidence="3" type="ORF">PGH26_00580</name>
</gene>
<keyword evidence="2" id="KW-1133">Transmembrane helix</keyword>
<protein>
    <recommendedName>
        <fullName evidence="5">GAF domain-containing protein</fullName>
    </recommendedName>
</protein>
<reference evidence="3 4" key="1">
    <citation type="submission" date="2023-01" db="EMBL/GenBank/DDBJ databases">
        <title>Sporosarcina sp. nov., isolated from Korean tranditional fermented seafood 'Jeotgal'.</title>
        <authorList>
            <person name="Yang A.-I."/>
        </authorList>
    </citation>
    <scope>NUCLEOTIDE SEQUENCE [LARGE SCALE GENOMIC DNA]</scope>
    <source>
        <strain evidence="3 4">B2O-1</strain>
    </source>
</reference>
<evidence type="ECO:0000313" key="4">
    <source>
        <dbReference type="Proteomes" id="UP001303532"/>
    </source>
</evidence>
<dbReference type="Gene3D" id="3.30.450.40">
    <property type="match status" value="1"/>
</dbReference>
<dbReference type="InterPro" id="IPR029016">
    <property type="entry name" value="GAF-like_dom_sf"/>
</dbReference>
<evidence type="ECO:0000256" key="2">
    <source>
        <dbReference type="SAM" id="Phobius"/>
    </source>
</evidence>
<evidence type="ECO:0000256" key="1">
    <source>
        <dbReference type="SAM" id="Coils"/>
    </source>
</evidence>
<dbReference type="SUPFAM" id="SSF55781">
    <property type="entry name" value="GAF domain-like"/>
    <property type="match status" value="1"/>
</dbReference>
<dbReference type="Proteomes" id="UP001303532">
    <property type="component" value="Chromosome"/>
</dbReference>
<keyword evidence="1" id="KW-0175">Coiled coil</keyword>
<proteinExistence type="predicted"/>
<dbReference type="RefSeq" id="WP_323692099.1">
    <property type="nucleotide sequence ID" value="NZ_CP116341.1"/>
</dbReference>
<feature type="transmembrane region" description="Helical" evidence="2">
    <location>
        <begin position="92"/>
        <end position="110"/>
    </location>
</feature>
<feature type="coiled-coil region" evidence="1">
    <location>
        <begin position="111"/>
        <end position="145"/>
    </location>
</feature>